<dbReference type="CDD" id="cd04882">
    <property type="entry name" value="ACT_Bt0572_2"/>
    <property type="match status" value="1"/>
</dbReference>
<dbReference type="CDD" id="cd04908">
    <property type="entry name" value="ACT_Bt0572_1"/>
    <property type="match status" value="1"/>
</dbReference>
<gene>
    <name evidence="2" type="ORF">H8710_04470</name>
</gene>
<feature type="domain" description="ACT" evidence="1">
    <location>
        <begin position="5"/>
        <end position="79"/>
    </location>
</feature>
<reference evidence="2" key="1">
    <citation type="submission" date="2020-08" db="EMBL/GenBank/DDBJ databases">
        <title>Genome public.</title>
        <authorList>
            <person name="Liu C."/>
            <person name="Sun Q."/>
        </authorList>
    </citation>
    <scope>NUCLEOTIDE SEQUENCE</scope>
    <source>
        <strain evidence="2">NSJ-33</strain>
    </source>
</reference>
<dbReference type="RefSeq" id="WP_249294221.1">
    <property type="nucleotide sequence ID" value="NZ_JACRSV010000001.1"/>
</dbReference>
<organism evidence="2 3">
    <name type="scientific">Fumia xinanensis</name>
    <dbReference type="NCBI Taxonomy" id="2763659"/>
    <lineage>
        <taxon>Bacteria</taxon>
        <taxon>Bacillati</taxon>
        <taxon>Bacillota</taxon>
        <taxon>Clostridia</taxon>
        <taxon>Eubacteriales</taxon>
        <taxon>Oscillospiraceae</taxon>
        <taxon>Fumia</taxon>
    </lineage>
</organism>
<dbReference type="PANTHER" id="PTHR40099:SF1">
    <property type="entry name" value="ACETOLACTATE SYNTHASE, SMALL SUBUNIT"/>
    <property type="match status" value="1"/>
</dbReference>
<dbReference type="InterPro" id="IPR045865">
    <property type="entry name" value="ACT-like_dom_sf"/>
</dbReference>
<dbReference type="AlphaFoldDB" id="A0A926I6Z8"/>
<evidence type="ECO:0000259" key="1">
    <source>
        <dbReference type="PROSITE" id="PS51671"/>
    </source>
</evidence>
<name>A0A926I6Z8_9FIRM</name>
<evidence type="ECO:0000313" key="3">
    <source>
        <dbReference type="Proteomes" id="UP000610760"/>
    </source>
</evidence>
<accession>A0A926I6Z8</accession>
<protein>
    <submittedName>
        <fullName evidence="2">Acetolactate synthase</fullName>
    </submittedName>
</protein>
<dbReference type="EMBL" id="JACRSV010000001">
    <property type="protein sequence ID" value="MBC8559322.1"/>
    <property type="molecule type" value="Genomic_DNA"/>
</dbReference>
<dbReference type="Proteomes" id="UP000610760">
    <property type="component" value="Unassembled WGS sequence"/>
</dbReference>
<dbReference type="Pfam" id="PF19571">
    <property type="entry name" value="ACT_8"/>
    <property type="match status" value="1"/>
</dbReference>
<dbReference type="Gene3D" id="3.30.2130.10">
    <property type="entry name" value="VC0802-like"/>
    <property type="match status" value="1"/>
</dbReference>
<dbReference type="PROSITE" id="PS51671">
    <property type="entry name" value="ACT"/>
    <property type="match status" value="1"/>
</dbReference>
<sequence length="143" mass="16123">MIIKQLSIFVENKRGRLAEITELLHEAQVDIRALCIADTKDFGILRLIVDDPDKAEKVLKENDCTVSLTNVLTIRIDDQPGGLATPMKILSDFDISVEYMYAFISKDVNSAYVILRVDDNDRAIEVLQKNGVTMVSAEEIYNM</sequence>
<dbReference type="InterPro" id="IPR002912">
    <property type="entry name" value="ACT_dom"/>
</dbReference>
<dbReference type="PANTHER" id="PTHR40099">
    <property type="entry name" value="ACETOLACTATE SYNTHASE, SMALL SUBUNIT"/>
    <property type="match status" value="1"/>
</dbReference>
<comment type="caution">
    <text evidence="2">The sequence shown here is derived from an EMBL/GenBank/DDBJ whole genome shotgun (WGS) entry which is preliminary data.</text>
</comment>
<keyword evidence="3" id="KW-1185">Reference proteome</keyword>
<dbReference type="SUPFAM" id="SSF55021">
    <property type="entry name" value="ACT-like"/>
    <property type="match status" value="2"/>
</dbReference>
<proteinExistence type="predicted"/>
<evidence type="ECO:0000313" key="2">
    <source>
        <dbReference type="EMBL" id="MBC8559322.1"/>
    </source>
</evidence>
<dbReference type="InterPro" id="IPR045739">
    <property type="entry name" value="ACT_dom_pair"/>
</dbReference>